<evidence type="ECO:0000313" key="1">
    <source>
        <dbReference type="EMBL" id="OOQ83200.1"/>
    </source>
</evidence>
<name>A0A1S9RD59_PENBI</name>
<protein>
    <submittedName>
        <fullName evidence="1">Uncharacterized protein</fullName>
    </submittedName>
</protein>
<dbReference type="EMBL" id="LJBN01000202">
    <property type="protein sequence ID" value="OOQ83200.1"/>
    <property type="molecule type" value="Genomic_DNA"/>
</dbReference>
<dbReference type="AlphaFoldDB" id="A0A1S9RD59"/>
<organism evidence="1 2">
    <name type="scientific">Penicillium brasilianum</name>
    <dbReference type="NCBI Taxonomy" id="104259"/>
    <lineage>
        <taxon>Eukaryota</taxon>
        <taxon>Fungi</taxon>
        <taxon>Dikarya</taxon>
        <taxon>Ascomycota</taxon>
        <taxon>Pezizomycotina</taxon>
        <taxon>Eurotiomycetes</taxon>
        <taxon>Eurotiomycetidae</taxon>
        <taxon>Eurotiales</taxon>
        <taxon>Aspergillaceae</taxon>
        <taxon>Penicillium</taxon>
    </lineage>
</organism>
<dbReference type="Proteomes" id="UP000190744">
    <property type="component" value="Unassembled WGS sequence"/>
</dbReference>
<evidence type="ECO:0000313" key="2">
    <source>
        <dbReference type="Proteomes" id="UP000190744"/>
    </source>
</evidence>
<sequence>MGLPTHASENARHITETLPYMHIFRRMQVQRSSIINVDNVDSQTQKSLRNLRWPSCKVSLALFGEAATGQILNTFASADTKAPKQDGKA</sequence>
<proteinExistence type="predicted"/>
<gene>
    <name evidence="1" type="ORF">PEBR_36295</name>
</gene>
<reference evidence="2" key="1">
    <citation type="submission" date="2015-09" db="EMBL/GenBank/DDBJ databases">
        <authorList>
            <person name="Fill T.P."/>
            <person name="Baretta J.F."/>
            <person name="de Almeida L.G."/>
            <person name="Rocha M."/>
            <person name="de Souza D.H."/>
            <person name="Malavazi I."/>
            <person name="Cerdeira L.T."/>
            <person name="Hong H."/>
            <person name="Samborskyy M."/>
            <person name="de Vasconcelos A.T."/>
            <person name="Leadlay P."/>
            <person name="Rodrigues-Filho E."/>
        </authorList>
    </citation>
    <scope>NUCLEOTIDE SEQUENCE [LARGE SCALE GENOMIC DNA]</scope>
    <source>
        <strain evidence="2">LaBioMMi 136</strain>
    </source>
</reference>
<comment type="caution">
    <text evidence="1">The sequence shown here is derived from an EMBL/GenBank/DDBJ whole genome shotgun (WGS) entry which is preliminary data.</text>
</comment>
<accession>A0A1S9RD59</accession>